<name>A0A845RME2_9FIRM</name>
<sequence>MTNCARTGDDAQRGIAGANAFSGLKGRGLSARGAYAQKTYKGWKLMAMRGSCTGRVFLGGCFVG</sequence>
<proteinExistence type="predicted"/>
<comment type="caution">
    <text evidence="1">The sequence shown here is derived from an EMBL/GenBank/DDBJ whole genome shotgun (WGS) entry which is preliminary data.</text>
</comment>
<organism evidence="1 2">
    <name type="scientific">Anaerotruncus colihominis</name>
    <dbReference type="NCBI Taxonomy" id="169435"/>
    <lineage>
        <taxon>Bacteria</taxon>
        <taxon>Bacillati</taxon>
        <taxon>Bacillota</taxon>
        <taxon>Clostridia</taxon>
        <taxon>Eubacteriales</taxon>
        <taxon>Oscillospiraceae</taxon>
        <taxon>Anaerotruncus</taxon>
    </lineage>
</organism>
<reference evidence="1 2" key="1">
    <citation type="submission" date="2018-08" db="EMBL/GenBank/DDBJ databases">
        <title>Murine metabolic-syndrome-specific gut microbial biobank.</title>
        <authorList>
            <person name="Liu C."/>
        </authorList>
    </citation>
    <scope>NUCLEOTIDE SEQUENCE [LARGE SCALE GENOMIC DNA]</scope>
    <source>
        <strain evidence="1 2">X69</strain>
    </source>
</reference>
<dbReference type="EMBL" id="QXWZ01000012">
    <property type="protein sequence ID" value="NBI78852.1"/>
    <property type="molecule type" value="Genomic_DNA"/>
</dbReference>
<dbReference type="Proteomes" id="UP000446348">
    <property type="component" value="Unassembled WGS sequence"/>
</dbReference>
<evidence type="ECO:0000313" key="2">
    <source>
        <dbReference type="Proteomes" id="UP000446348"/>
    </source>
</evidence>
<accession>A0A845RME2</accession>
<dbReference type="AlphaFoldDB" id="A0A845RME2"/>
<gene>
    <name evidence="1" type="ORF">D3Z39_08205</name>
</gene>
<protein>
    <submittedName>
        <fullName evidence="1">Uncharacterized protein</fullName>
    </submittedName>
</protein>
<evidence type="ECO:0000313" key="1">
    <source>
        <dbReference type="EMBL" id="NBI78852.1"/>
    </source>
</evidence>